<accession>A0AAD8JQR9</accession>
<keyword evidence="6" id="KW-0443">Lipid metabolism</keyword>
<proteinExistence type="inferred from homology"/>
<keyword evidence="5 9" id="KW-1133">Transmembrane helix</keyword>
<keyword evidence="12" id="KW-1185">Reference proteome</keyword>
<feature type="transmembrane region" description="Helical" evidence="9">
    <location>
        <begin position="61"/>
        <end position="81"/>
    </location>
</feature>
<sequence>MEHNQELKSFINIWCIAISSICYCYFIPARISGGVARLLSLVPVVTVFSILPPPFSTVHLAFLTFFFLVWLGNFKLLLFAFNRGPLSSKPRLPIHTFVSVALLPINPKQSNNNSIIIEPFPFPLPKPILLAIKVAIITMCVHVYPYKDNLQWSLIIFLSFLYMYITFELGFATIAFFVKIFHGFDLEIEPQFNEPYLATSLQDFWGRRWNIVSSSILRATIYNPIRMMLAPHIGKFRGQLVGIFVTFVVSGLMHEWMFFYLLRVRPTWEVTWFFVLNGVSTAVEVAVKKAVNDRFHLHRAVSGPLTMSFLVVTGGWLLFGPLITNGVDARFINESLVVLNLIGIDVNIMQ</sequence>
<comment type="similarity">
    <text evidence="2">Belongs to the wax synthase family.</text>
</comment>
<dbReference type="GO" id="GO:0006629">
    <property type="term" value="P:lipid metabolic process"/>
    <property type="evidence" value="ECO:0007669"/>
    <property type="project" value="UniProtKB-KW"/>
</dbReference>
<dbReference type="InterPro" id="IPR044851">
    <property type="entry name" value="Wax_synthase"/>
</dbReference>
<gene>
    <name evidence="11" type="ORF">QVD17_38586</name>
</gene>
<dbReference type="GO" id="GO:0008374">
    <property type="term" value="F:O-acyltransferase activity"/>
    <property type="evidence" value="ECO:0007669"/>
    <property type="project" value="InterPro"/>
</dbReference>
<feature type="transmembrane region" description="Helical" evidence="9">
    <location>
        <begin position="6"/>
        <end position="26"/>
    </location>
</feature>
<evidence type="ECO:0000256" key="3">
    <source>
        <dbReference type="ARBA" id="ARBA00022679"/>
    </source>
</evidence>
<dbReference type="EMBL" id="JAUHHV010000011">
    <property type="protein sequence ID" value="KAK1406976.1"/>
    <property type="molecule type" value="Genomic_DNA"/>
</dbReference>
<feature type="transmembrane region" description="Helical" evidence="9">
    <location>
        <begin position="299"/>
        <end position="319"/>
    </location>
</feature>
<evidence type="ECO:0000256" key="9">
    <source>
        <dbReference type="SAM" id="Phobius"/>
    </source>
</evidence>
<name>A0AAD8JQR9_TARER</name>
<feature type="transmembrane region" description="Helical" evidence="9">
    <location>
        <begin position="38"/>
        <end position="55"/>
    </location>
</feature>
<evidence type="ECO:0000256" key="2">
    <source>
        <dbReference type="ARBA" id="ARBA00007282"/>
    </source>
</evidence>
<evidence type="ECO:0000256" key="4">
    <source>
        <dbReference type="ARBA" id="ARBA00022692"/>
    </source>
</evidence>
<dbReference type="PIRSF" id="PIRSF037006">
    <property type="entry name" value="Wax_synthase"/>
    <property type="match status" value="1"/>
</dbReference>
<keyword evidence="3" id="KW-0808">Transferase</keyword>
<dbReference type="PANTHER" id="PTHR31595:SF70">
    <property type="entry name" value="LONG-CHAIN-ALCOHOL O-FATTY-ACYLTRANSFERASE 3-RELATED"/>
    <property type="match status" value="1"/>
</dbReference>
<evidence type="ECO:0000259" key="10">
    <source>
        <dbReference type="Pfam" id="PF13813"/>
    </source>
</evidence>
<feature type="domain" description="Wax synthase" evidence="10">
    <location>
        <begin position="189"/>
        <end position="275"/>
    </location>
</feature>
<evidence type="ECO:0000256" key="7">
    <source>
        <dbReference type="ARBA" id="ARBA00023136"/>
    </source>
</evidence>
<feature type="transmembrane region" description="Helical" evidence="9">
    <location>
        <begin position="236"/>
        <end position="258"/>
    </location>
</feature>
<keyword evidence="4 9" id="KW-0812">Transmembrane</keyword>
<dbReference type="GO" id="GO:0016020">
    <property type="term" value="C:membrane"/>
    <property type="evidence" value="ECO:0007669"/>
    <property type="project" value="UniProtKB-SubCell"/>
</dbReference>
<protein>
    <recommendedName>
        <fullName evidence="10">Wax synthase domain-containing protein</fullName>
    </recommendedName>
</protein>
<keyword evidence="7 9" id="KW-0472">Membrane</keyword>
<evidence type="ECO:0000313" key="11">
    <source>
        <dbReference type="EMBL" id="KAK1406976.1"/>
    </source>
</evidence>
<comment type="subcellular location">
    <subcellularLocation>
        <location evidence="1">Membrane</location>
        <topology evidence="1">Multi-pass membrane protein</topology>
    </subcellularLocation>
</comment>
<reference evidence="11" key="1">
    <citation type="journal article" date="2023" name="bioRxiv">
        <title>Improved chromosome-level genome assembly for marigold (Tagetes erecta).</title>
        <authorList>
            <person name="Jiang F."/>
            <person name="Yuan L."/>
            <person name="Wang S."/>
            <person name="Wang H."/>
            <person name="Xu D."/>
            <person name="Wang A."/>
            <person name="Fan W."/>
        </authorList>
    </citation>
    <scope>NUCLEOTIDE SEQUENCE</scope>
    <source>
        <strain evidence="11">WSJ</strain>
        <tissue evidence="11">Leaf</tissue>
    </source>
</reference>
<dbReference type="AlphaFoldDB" id="A0AAD8JQR9"/>
<dbReference type="PANTHER" id="PTHR31595">
    <property type="entry name" value="LONG-CHAIN-ALCOHOL O-FATTY-ACYLTRANSFERASE 3-RELATED"/>
    <property type="match status" value="1"/>
</dbReference>
<evidence type="ECO:0000256" key="1">
    <source>
        <dbReference type="ARBA" id="ARBA00004141"/>
    </source>
</evidence>
<evidence type="ECO:0000256" key="5">
    <source>
        <dbReference type="ARBA" id="ARBA00022989"/>
    </source>
</evidence>
<organism evidence="11 12">
    <name type="scientific">Tagetes erecta</name>
    <name type="common">African marigold</name>
    <dbReference type="NCBI Taxonomy" id="13708"/>
    <lineage>
        <taxon>Eukaryota</taxon>
        <taxon>Viridiplantae</taxon>
        <taxon>Streptophyta</taxon>
        <taxon>Embryophyta</taxon>
        <taxon>Tracheophyta</taxon>
        <taxon>Spermatophyta</taxon>
        <taxon>Magnoliopsida</taxon>
        <taxon>eudicotyledons</taxon>
        <taxon>Gunneridae</taxon>
        <taxon>Pentapetalae</taxon>
        <taxon>asterids</taxon>
        <taxon>campanulids</taxon>
        <taxon>Asterales</taxon>
        <taxon>Asteraceae</taxon>
        <taxon>Asteroideae</taxon>
        <taxon>Heliantheae alliance</taxon>
        <taxon>Tageteae</taxon>
        <taxon>Tagetes</taxon>
    </lineage>
</organism>
<comment type="caution">
    <text evidence="11">The sequence shown here is derived from an EMBL/GenBank/DDBJ whole genome shotgun (WGS) entry which is preliminary data.</text>
</comment>
<dbReference type="Proteomes" id="UP001229421">
    <property type="component" value="Unassembled WGS sequence"/>
</dbReference>
<dbReference type="Pfam" id="PF13813">
    <property type="entry name" value="MBOAT_2"/>
    <property type="match status" value="1"/>
</dbReference>
<feature type="transmembrane region" description="Helical" evidence="9">
    <location>
        <begin position="152"/>
        <end position="178"/>
    </location>
</feature>
<evidence type="ECO:0000313" key="12">
    <source>
        <dbReference type="Proteomes" id="UP001229421"/>
    </source>
</evidence>
<dbReference type="InterPro" id="IPR017088">
    <property type="entry name" value="Wax_synthase_Magnoliopsida"/>
</dbReference>
<evidence type="ECO:0000256" key="8">
    <source>
        <dbReference type="ARBA" id="ARBA00023315"/>
    </source>
</evidence>
<feature type="transmembrane region" description="Helical" evidence="9">
    <location>
        <begin position="270"/>
        <end position="287"/>
    </location>
</feature>
<dbReference type="InterPro" id="IPR032805">
    <property type="entry name" value="Wax_synthase_dom"/>
</dbReference>
<keyword evidence="8" id="KW-0012">Acyltransferase</keyword>
<evidence type="ECO:0000256" key="6">
    <source>
        <dbReference type="ARBA" id="ARBA00023098"/>
    </source>
</evidence>